<keyword evidence="2" id="KW-1185">Reference proteome</keyword>
<proteinExistence type="predicted"/>
<dbReference type="Proteomes" id="UP001365542">
    <property type="component" value="Unassembled WGS sequence"/>
</dbReference>
<dbReference type="AlphaFoldDB" id="A0AAV9XA52"/>
<reference evidence="1 2" key="1">
    <citation type="submission" date="2019-10" db="EMBL/GenBank/DDBJ databases">
        <authorList>
            <person name="Palmer J.M."/>
        </authorList>
    </citation>
    <scope>NUCLEOTIDE SEQUENCE [LARGE SCALE GENOMIC DNA]</scope>
    <source>
        <strain evidence="1 2">TWF694</strain>
    </source>
</reference>
<comment type="caution">
    <text evidence="1">The sequence shown here is derived from an EMBL/GenBank/DDBJ whole genome shotgun (WGS) entry which is preliminary data.</text>
</comment>
<evidence type="ECO:0000313" key="2">
    <source>
        <dbReference type="Proteomes" id="UP001365542"/>
    </source>
</evidence>
<organism evidence="1 2">
    <name type="scientific">Orbilia ellipsospora</name>
    <dbReference type="NCBI Taxonomy" id="2528407"/>
    <lineage>
        <taxon>Eukaryota</taxon>
        <taxon>Fungi</taxon>
        <taxon>Dikarya</taxon>
        <taxon>Ascomycota</taxon>
        <taxon>Pezizomycotina</taxon>
        <taxon>Orbiliomycetes</taxon>
        <taxon>Orbiliales</taxon>
        <taxon>Orbiliaceae</taxon>
        <taxon>Orbilia</taxon>
    </lineage>
</organism>
<name>A0AAV9XA52_9PEZI</name>
<protein>
    <submittedName>
        <fullName evidence="1">Uncharacterized protein</fullName>
    </submittedName>
</protein>
<gene>
    <name evidence="1" type="ORF">TWF694_010409</name>
</gene>
<evidence type="ECO:0000313" key="1">
    <source>
        <dbReference type="EMBL" id="KAK6538846.1"/>
    </source>
</evidence>
<accession>A0AAV9XA52</accession>
<sequence>MKSHFLGTWGYWMVMNLPVTPDSSDRLKQEVLKFFQEKKGKPEDYPAQSPISASGY</sequence>
<dbReference type="EMBL" id="JAVHJO010000007">
    <property type="protein sequence ID" value="KAK6538846.1"/>
    <property type="molecule type" value="Genomic_DNA"/>
</dbReference>